<dbReference type="EMBL" id="LN729153">
    <property type="protein sequence ID" value="CEP13073.1"/>
    <property type="molecule type" value="Genomic_DNA"/>
</dbReference>
<evidence type="ECO:0000256" key="2">
    <source>
        <dbReference type="ARBA" id="ARBA00022695"/>
    </source>
</evidence>
<dbReference type="Pfam" id="PF17917">
    <property type="entry name" value="RT_RNaseH"/>
    <property type="match status" value="1"/>
</dbReference>
<dbReference type="InterPro" id="IPR043502">
    <property type="entry name" value="DNA/RNA_pol_sf"/>
</dbReference>
<dbReference type="SUPFAM" id="SSF56672">
    <property type="entry name" value="DNA/RNA polymerases"/>
    <property type="match status" value="1"/>
</dbReference>
<dbReference type="FunFam" id="3.30.70.270:FF:000020">
    <property type="entry name" value="Transposon Tf2-6 polyprotein-like Protein"/>
    <property type="match status" value="1"/>
</dbReference>
<dbReference type="InterPro" id="IPR043128">
    <property type="entry name" value="Rev_trsase/Diguanyl_cyclase"/>
</dbReference>
<evidence type="ECO:0000313" key="8">
    <source>
        <dbReference type="EMBL" id="CEP13073.1"/>
    </source>
</evidence>
<evidence type="ECO:0000256" key="4">
    <source>
        <dbReference type="ARBA" id="ARBA00022759"/>
    </source>
</evidence>
<dbReference type="PROSITE" id="PS50878">
    <property type="entry name" value="RT_POL"/>
    <property type="match status" value="1"/>
</dbReference>
<dbReference type="AlphaFoldDB" id="A0A0B7NCG8"/>
<protein>
    <recommendedName>
        <fullName evidence="7">Reverse transcriptase domain-containing protein</fullName>
    </recommendedName>
</protein>
<evidence type="ECO:0000256" key="6">
    <source>
        <dbReference type="ARBA" id="ARBA00022918"/>
    </source>
</evidence>
<gene>
    <name evidence="8" type="primary">PARPA_07113.1 scaffold 26197</name>
</gene>
<dbReference type="InterPro" id="IPR050951">
    <property type="entry name" value="Retrovirus_Pol_polyprotein"/>
</dbReference>
<evidence type="ECO:0000313" key="9">
    <source>
        <dbReference type="Proteomes" id="UP000054107"/>
    </source>
</evidence>
<evidence type="ECO:0000259" key="7">
    <source>
        <dbReference type="PROSITE" id="PS50878"/>
    </source>
</evidence>
<reference evidence="8 9" key="1">
    <citation type="submission" date="2014-09" db="EMBL/GenBank/DDBJ databases">
        <authorList>
            <person name="Ellenberger Sabrina"/>
        </authorList>
    </citation>
    <scope>NUCLEOTIDE SEQUENCE [LARGE SCALE GENOMIC DNA]</scope>
    <source>
        <strain evidence="8 9">CBS 412.66</strain>
    </source>
</reference>
<dbReference type="CDD" id="cd09274">
    <property type="entry name" value="RNase_HI_RT_Ty3"/>
    <property type="match status" value="1"/>
</dbReference>
<keyword evidence="6" id="KW-0695">RNA-directed DNA polymerase</keyword>
<keyword evidence="2" id="KW-0548">Nucleotidyltransferase</keyword>
<keyword evidence="5" id="KW-0378">Hydrolase</keyword>
<dbReference type="Proteomes" id="UP000054107">
    <property type="component" value="Unassembled WGS sequence"/>
</dbReference>
<keyword evidence="4" id="KW-0255">Endonuclease</keyword>
<evidence type="ECO:0000256" key="5">
    <source>
        <dbReference type="ARBA" id="ARBA00022801"/>
    </source>
</evidence>
<proteinExistence type="predicted"/>
<name>A0A0B7NCG8_9FUNG</name>
<dbReference type="STRING" id="35722.A0A0B7NCG8"/>
<dbReference type="PANTHER" id="PTHR37984">
    <property type="entry name" value="PROTEIN CBG26694"/>
    <property type="match status" value="1"/>
</dbReference>
<dbReference type="CDD" id="cd01647">
    <property type="entry name" value="RT_LTR"/>
    <property type="match status" value="1"/>
</dbReference>
<dbReference type="PANTHER" id="PTHR37984:SF5">
    <property type="entry name" value="PROTEIN NYNRIN-LIKE"/>
    <property type="match status" value="1"/>
</dbReference>
<dbReference type="GO" id="GO:0003964">
    <property type="term" value="F:RNA-directed DNA polymerase activity"/>
    <property type="evidence" value="ECO:0007669"/>
    <property type="project" value="UniProtKB-KW"/>
</dbReference>
<dbReference type="FunFam" id="3.10.20.370:FF:000001">
    <property type="entry name" value="Retrovirus-related Pol polyprotein from transposon 17.6-like protein"/>
    <property type="match status" value="1"/>
</dbReference>
<keyword evidence="3" id="KW-0540">Nuclease</keyword>
<dbReference type="Gene3D" id="3.30.70.270">
    <property type="match status" value="2"/>
</dbReference>
<organism evidence="8 9">
    <name type="scientific">Parasitella parasitica</name>
    <dbReference type="NCBI Taxonomy" id="35722"/>
    <lineage>
        <taxon>Eukaryota</taxon>
        <taxon>Fungi</taxon>
        <taxon>Fungi incertae sedis</taxon>
        <taxon>Mucoromycota</taxon>
        <taxon>Mucoromycotina</taxon>
        <taxon>Mucoromycetes</taxon>
        <taxon>Mucorales</taxon>
        <taxon>Mucorineae</taxon>
        <taxon>Mucoraceae</taxon>
        <taxon>Parasitella</taxon>
    </lineage>
</organism>
<evidence type="ECO:0000256" key="3">
    <source>
        <dbReference type="ARBA" id="ARBA00022722"/>
    </source>
</evidence>
<dbReference type="OrthoDB" id="2204425at2759"/>
<dbReference type="InterPro" id="IPR000477">
    <property type="entry name" value="RT_dom"/>
</dbReference>
<keyword evidence="9" id="KW-1185">Reference proteome</keyword>
<feature type="domain" description="Reverse transcriptase" evidence="7">
    <location>
        <begin position="1"/>
        <end position="82"/>
    </location>
</feature>
<dbReference type="InterPro" id="IPR041373">
    <property type="entry name" value="RT_RNaseH"/>
</dbReference>
<dbReference type="Pfam" id="PF00078">
    <property type="entry name" value="RVT_1"/>
    <property type="match status" value="1"/>
</dbReference>
<dbReference type="GO" id="GO:0004519">
    <property type="term" value="F:endonuclease activity"/>
    <property type="evidence" value="ECO:0007669"/>
    <property type="project" value="UniProtKB-KW"/>
</dbReference>
<evidence type="ECO:0000256" key="1">
    <source>
        <dbReference type="ARBA" id="ARBA00022679"/>
    </source>
</evidence>
<keyword evidence="1" id="KW-0808">Transferase</keyword>
<accession>A0A0B7NCG8</accession>
<dbReference type="GO" id="GO:0016787">
    <property type="term" value="F:hydrolase activity"/>
    <property type="evidence" value="ECO:0007669"/>
    <property type="project" value="UniProtKB-KW"/>
</dbReference>
<sequence>MPFGVLNGPACFSRCVYLALQPFLGHFAVNFYDDCVLYSNDKQEMMVNIEKFLKRMREVNLKLNANKCEFFKNEITLLGFVVYSKGVSPSPSKIEKIMNFPRPYNTTGIRAFVNLCGFYRRHIPAFSDIASPMNKLLKKRVKFEWSINCEDVFTSLKEALVNAVTLVIPGPDTKYHLYTDASDIGIGASLSTMDDDGVEKPVLFLSRKLQPAEVKYATVEKELLAVTYAMRKLRKYLLDNEFILFCDNTAVCYLFNKDEPSQRFQRWILCTQEYYRFKIKHLPSRKNAVADALSRFPTNNHRLEDNGEADIEAIFGPLFS</sequence>